<dbReference type="Gene3D" id="2.40.160.60">
    <property type="entry name" value="Outer membrane protein transport protein (OMPP1/FadL/TodX)"/>
    <property type="match status" value="1"/>
</dbReference>
<proteinExistence type="predicted"/>
<dbReference type="AlphaFoldDB" id="A0A098QX89"/>
<evidence type="ECO:0000313" key="2">
    <source>
        <dbReference type="Proteomes" id="UP000029692"/>
    </source>
</evidence>
<organism evidence="1 2">
    <name type="scientific">Spirochaeta lutea</name>
    <dbReference type="NCBI Taxonomy" id="1480694"/>
    <lineage>
        <taxon>Bacteria</taxon>
        <taxon>Pseudomonadati</taxon>
        <taxon>Spirochaetota</taxon>
        <taxon>Spirochaetia</taxon>
        <taxon>Spirochaetales</taxon>
        <taxon>Spirochaetaceae</taxon>
        <taxon>Spirochaeta</taxon>
    </lineage>
</organism>
<comment type="caution">
    <text evidence="1">The sequence shown here is derived from an EMBL/GenBank/DDBJ whole genome shotgun (WGS) entry which is preliminary data.</text>
</comment>
<dbReference type="RefSeq" id="WP_037549176.1">
    <property type="nucleotide sequence ID" value="NZ_JNUP01000069.1"/>
</dbReference>
<accession>A0A098QX89</accession>
<evidence type="ECO:0000313" key="1">
    <source>
        <dbReference type="EMBL" id="KGE71102.1"/>
    </source>
</evidence>
<reference evidence="1 2" key="1">
    <citation type="submission" date="2014-05" db="EMBL/GenBank/DDBJ databases">
        <title>De novo Genome Sequence of Spirocheata sp.</title>
        <authorList>
            <person name="Shivani Y."/>
            <person name="Subhash Y."/>
            <person name="Tushar L."/>
            <person name="Sasikala C."/>
            <person name="Ramana C.V."/>
        </authorList>
    </citation>
    <scope>NUCLEOTIDE SEQUENCE [LARGE SCALE GENOMIC DNA]</scope>
    <source>
        <strain evidence="1 2">JC230</strain>
    </source>
</reference>
<protein>
    <recommendedName>
        <fullName evidence="3">DUF5723 domain-containing protein</fullName>
    </recommendedName>
</protein>
<evidence type="ECO:0008006" key="3">
    <source>
        <dbReference type="Google" id="ProtNLM"/>
    </source>
</evidence>
<gene>
    <name evidence="1" type="ORF">DC28_12685</name>
</gene>
<dbReference type="STRING" id="1480694.DC28_12685"/>
<keyword evidence="2" id="KW-1185">Reference proteome</keyword>
<dbReference type="Proteomes" id="UP000029692">
    <property type="component" value="Unassembled WGS sequence"/>
</dbReference>
<name>A0A098QX89_9SPIO</name>
<dbReference type="EMBL" id="JNUP01000069">
    <property type="protein sequence ID" value="KGE71102.1"/>
    <property type="molecule type" value="Genomic_DNA"/>
</dbReference>
<sequence>MMKLQIHTKKSGFRVAVVVVLALVLALPLWGQTSGDVRVRGMAGAYTGLADDANSLFLNPAGLGYLDHSSLVIGAGADFELTKRVLSDQGDLPYVYEDYSSWNPDAPMEYVYWDDFLNATVPFDPADYGFPYDPEDPESKKQAIQDYMTYQETYEFYNFAQGTSYLTMIPRVTYAEKGFGVSTISEFSMDFLTEDTYSGPETPLGVSVVRKLGVVGGLGFNLGPVALGANVKYYNRGLFTLDYTAEDFQYGPPEDLFKFLFMGVPEGEETTNHFELGIGALFTLGKLSAGAYLDNLLFFLDPEGTGVDAKGIFETLSVGVSWTPTNSKHDEDWNFLNLALAGDLKNIGSQTKRQLNAGIEVGFNIARVLTSHLRLGYTQNLPGTLGEAFGAFSPWEGEYTVGFGGRLLFGEINMAATFPADVVLMPPSGSLTDEEKKQLFTTMQVEVLFRL</sequence>